<evidence type="ECO:0000256" key="12">
    <source>
        <dbReference type="SAM" id="Phobius"/>
    </source>
</evidence>
<proteinExistence type="predicted"/>
<evidence type="ECO:0000256" key="8">
    <source>
        <dbReference type="ARBA" id="ARBA00023008"/>
    </source>
</evidence>
<dbReference type="Gene3D" id="2.60.40.420">
    <property type="entry name" value="Cupredoxins - blue copper proteins"/>
    <property type="match status" value="2"/>
</dbReference>
<evidence type="ECO:0000256" key="2">
    <source>
        <dbReference type="ARBA" id="ARBA00022448"/>
    </source>
</evidence>
<feature type="domain" description="Phytocyanin" evidence="14">
    <location>
        <begin position="146"/>
        <end position="246"/>
    </location>
</feature>
<keyword evidence="9 12" id="KW-0472">Membrane</keyword>
<dbReference type="PANTHER" id="PTHR33021">
    <property type="entry name" value="BLUE COPPER PROTEIN"/>
    <property type="match status" value="1"/>
</dbReference>
<keyword evidence="10" id="KW-1015">Disulfide bond</keyword>
<feature type="transmembrane region" description="Helical" evidence="12">
    <location>
        <begin position="270"/>
        <end position="290"/>
    </location>
</feature>
<evidence type="ECO:0000256" key="7">
    <source>
        <dbReference type="ARBA" id="ARBA00022989"/>
    </source>
</evidence>
<dbReference type="Proteomes" id="UP001341281">
    <property type="component" value="Chromosome 03"/>
</dbReference>
<dbReference type="InterPro" id="IPR039391">
    <property type="entry name" value="Phytocyanin-like"/>
</dbReference>
<dbReference type="AlphaFoldDB" id="A0AAQ3SWE5"/>
<dbReference type="CDD" id="cd04216">
    <property type="entry name" value="Phytocyanin"/>
    <property type="match status" value="2"/>
</dbReference>
<sequence length="291" mass="30713">MAAYRQALLLAVVVAAACLAPLASATQWMVGDDEGWRAQFNLTGWADGKTFRVGDSLMFMYNKDAHTVAQLATKEDFAACNLQANLIGFWDSGNDVITLSKPGKTWFICTKPNHCLTGMKLVIDVVEDGAWTPAPAPAPAPAPIAHGWMVGDSDGWRAKFNETGWANGKTFMVGDSLMFMYDKSLHTVAQVGKDDFAACNLQGNQIGFWDSGNDDIKLNNTGKMWFICTKPNHCLNGMKLVIDVQGGAWAPAPGPTPAAPAPDSSAPVSYALGGAVAAAGAALVAAAALAF</sequence>
<keyword evidence="16" id="KW-1185">Reference proteome</keyword>
<dbReference type="GO" id="GO:0046872">
    <property type="term" value="F:metal ion binding"/>
    <property type="evidence" value="ECO:0007669"/>
    <property type="project" value="UniProtKB-KW"/>
</dbReference>
<keyword evidence="2" id="KW-0813">Transport</keyword>
<evidence type="ECO:0000313" key="16">
    <source>
        <dbReference type="Proteomes" id="UP001341281"/>
    </source>
</evidence>
<evidence type="ECO:0000256" key="4">
    <source>
        <dbReference type="ARBA" id="ARBA00022723"/>
    </source>
</evidence>
<protein>
    <recommendedName>
        <fullName evidence="14">Phytocyanin domain-containing protein</fullName>
    </recommendedName>
</protein>
<evidence type="ECO:0000256" key="3">
    <source>
        <dbReference type="ARBA" id="ARBA00022692"/>
    </source>
</evidence>
<organism evidence="15 16">
    <name type="scientific">Paspalum notatum var. saurae</name>
    <dbReference type="NCBI Taxonomy" id="547442"/>
    <lineage>
        <taxon>Eukaryota</taxon>
        <taxon>Viridiplantae</taxon>
        <taxon>Streptophyta</taxon>
        <taxon>Embryophyta</taxon>
        <taxon>Tracheophyta</taxon>
        <taxon>Spermatophyta</taxon>
        <taxon>Magnoliopsida</taxon>
        <taxon>Liliopsida</taxon>
        <taxon>Poales</taxon>
        <taxon>Poaceae</taxon>
        <taxon>PACMAD clade</taxon>
        <taxon>Panicoideae</taxon>
        <taxon>Andropogonodae</taxon>
        <taxon>Paspaleae</taxon>
        <taxon>Paspalinae</taxon>
        <taxon>Paspalum</taxon>
    </lineage>
</organism>
<keyword evidence="7 12" id="KW-1133">Transmembrane helix</keyword>
<feature type="signal peptide" evidence="13">
    <location>
        <begin position="1"/>
        <end position="25"/>
    </location>
</feature>
<dbReference type="GO" id="GO:0009055">
    <property type="term" value="F:electron transfer activity"/>
    <property type="evidence" value="ECO:0007669"/>
    <property type="project" value="InterPro"/>
</dbReference>
<accession>A0AAQ3SWE5</accession>
<feature type="domain" description="Phytocyanin" evidence="14">
    <location>
        <begin position="26"/>
        <end position="127"/>
    </location>
</feature>
<reference evidence="15 16" key="1">
    <citation type="submission" date="2024-02" db="EMBL/GenBank/DDBJ databases">
        <title>High-quality chromosome-scale genome assembly of Pensacola bahiagrass (Paspalum notatum Flugge var. saurae).</title>
        <authorList>
            <person name="Vega J.M."/>
            <person name="Podio M."/>
            <person name="Orjuela J."/>
            <person name="Siena L.A."/>
            <person name="Pessino S.C."/>
            <person name="Combes M.C."/>
            <person name="Mariac C."/>
            <person name="Albertini E."/>
            <person name="Pupilli F."/>
            <person name="Ortiz J.P.A."/>
            <person name="Leblanc O."/>
        </authorList>
    </citation>
    <scope>NUCLEOTIDE SEQUENCE [LARGE SCALE GENOMIC DNA]</scope>
    <source>
        <strain evidence="15">R1</strain>
        <tissue evidence="15">Leaf</tissue>
    </source>
</reference>
<dbReference type="GO" id="GO:0009610">
    <property type="term" value="P:response to symbiotic fungus"/>
    <property type="evidence" value="ECO:0007669"/>
    <property type="project" value="UniProtKB-ARBA"/>
</dbReference>
<evidence type="ECO:0000256" key="11">
    <source>
        <dbReference type="ARBA" id="ARBA00023180"/>
    </source>
</evidence>
<keyword evidence="6" id="KW-0249">Electron transport</keyword>
<dbReference type="EMBL" id="CP144747">
    <property type="protein sequence ID" value="WVZ62018.1"/>
    <property type="molecule type" value="Genomic_DNA"/>
</dbReference>
<gene>
    <name evidence="15" type="ORF">U9M48_011813</name>
</gene>
<dbReference type="GO" id="GO:0005886">
    <property type="term" value="C:plasma membrane"/>
    <property type="evidence" value="ECO:0007669"/>
    <property type="project" value="TreeGrafter"/>
</dbReference>
<evidence type="ECO:0000256" key="13">
    <source>
        <dbReference type="SAM" id="SignalP"/>
    </source>
</evidence>
<evidence type="ECO:0000313" key="15">
    <source>
        <dbReference type="EMBL" id="WVZ62018.1"/>
    </source>
</evidence>
<dbReference type="PANTHER" id="PTHR33021:SF557">
    <property type="entry name" value="OS07G0165900 PROTEIN"/>
    <property type="match status" value="1"/>
</dbReference>
<keyword evidence="3 12" id="KW-0812">Transmembrane</keyword>
<comment type="subcellular location">
    <subcellularLocation>
        <location evidence="1">Membrane</location>
        <topology evidence="1">Single-pass type I membrane protein</topology>
    </subcellularLocation>
</comment>
<evidence type="ECO:0000256" key="9">
    <source>
        <dbReference type="ARBA" id="ARBA00023136"/>
    </source>
</evidence>
<keyword evidence="5 13" id="KW-0732">Signal</keyword>
<name>A0AAQ3SWE5_PASNO</name>
<dbReference type="Pfam" id="PF02298">
    <property type="entry name" value="Cu_bind_like"/>
    <property type="match status" value="2"/>
</dbReference>
<keyword evidence="11" id="KW-0325">Glycoprotein</keyword>
<dbReference type="SUPFAM" id="SSF49503">
    <property type="entry name" value="Cupredoxins"/>
    <property type="match status" value="2"/>
</dbReference>
<dbReference type="PROSITE" id="PS51257">
    <property type="entry name" value="PROKAR_LIPOPROTEIN"/>
    <property type="match status" value="1"/>
</dbReference>
<dbReference type="FunFam" id="2.60.40.420:FF:000067">
    <property type="entry name" value="Cupredoxin superfamily protein"/>
    <property type="match status" value="2"/>
</dbReference>
<evidence type="ECO:0000256" key="1">
    <source>
        <dbReference type="ARBA" id="ARBA00004479"/>
    </source>
</evidence>
<dbReference type="PROSITE" id="PS51485">
    <property type="entry name" value="PHYTOCYANIN"/>
    <property type="match status" value="2"/>
</dbReference>
<dbReference type="InterPro" id="IPR003245">
    <property type="entry name" value="Phytocyanin_dom"/>
</dbReference>
<keyword evidence="4" id="KW-0479">Metal-binding</keyword>
<evidence type="ECO:0000256" key="5">
    <source>
        <dbReference type="ARBA" id="ARBA00022729"/>
    </source>
</evidence>
<evidence type="ECO:0000259" key="14">
    <source>
        <dbReference type="PROSITE" id="PS51485"/>
    </source>
</evidence>
<evidence type="ECO:0000256" key="10">
    <source>
        <dbReference type="ARBA" id="ARBA00023157"/>
    </source>
</evidence>
<feature type="chain" id="PRO_5042916068" description="Phytocyanin domain-containing protein" evidence="13">
    <location>
        <begin position="26"/>
        <end position="291"/>
    </location>
</feature>
<keyword evidence="8" id="KW-0186">Copper</keyword>
<dbReference type="InterPro" id="IPR008972">
    <property type="entry name" value="Cupredoxin"/>
</dbReference>
<evidence type="ECO:0000256" key="6">
    <source>
        <dbReference type="ARBA" id="ARBA00022982"/>
    </source>
</evidence>